<evidence type="ECO:0000313" key="4">
    <source>
        <dbReference type="Proteomes" id="UP000262379"/>
    </source>
</evidence>
<evidence type="ECO:0000256" key="1">
    <source>
        <dbReference type="SAM" id="SignalP"/>
    </source>
</evidence>
<dbReference type="InterPro" id="IPR012334">
    <property type="entry name" value="Pectin_lyas_fold"/>
</dbReference>
<feature type="signal peptide" evidence="1">
    <location>
        <begin position="1"/>
        <end position="23"/>
    </location>
</feature>
<dbReference type="SMART" id="SM00912">
    <property type="entry name" value="Haemagg_act"/>
    <property type="match status" value="1"/>
</dbReference>
<gene>
    <name evidence="3" type="ORF">DY251_20990</name>
</gene>
<evidence type="ECO:0000313" key="3">
    <source>
        <dbReference type="EMBL" id="RFC63234.1"/>
    </source>
</evidence>
<feature type="chain" id="PRO_5016944501" evidence="1">
    <location>
        <begin position="24"/>
        <end position="775"/>
    </location>
</feature>
<dbReference type="RefSeq" id="WP_116625862.1">
    <property type="nucleotide sequence ID" value="NZ_QURN01000030.1"/>
</dbReference>
<dbReference type="Gene3D" id="2.160.20.10">
    <property type="entry name" value="Single-stranded right-handed beta-helix, Pectin lyase-like"/>
    <property type="match status" value="1"/>
</dbReference>
<accession>A0A371X2F8</accession>
<protein>
    <submittedName>
        <fullName evidence="3">Filamentous hemagglutinin N-terminal domain-containing protein</fullName>
    </submittedName>
</protein>
<comment type="caution">
    <text evidence="3">The sequence shown here is derived from an EMBL/GenBank/DDBJ whole genome shotgun (WGS) entry which is preliminary data.</text>
</comment>
<dbReference type="Pfam" id="PF05860">
    <property type="entry name" value="TPS"/>
    <property type="match status" value="1"/>
</dbReference>
<dbReference type="NCBIfam" id="TIGR01901">
    <property type="entry name" value="adhes_NPXG"/>
    <property type="match status" value="1"/>
</dbReference>
<sequence length="775" mass="78210">MICRKSVFGAFAYGITIVGGAHAQGLIPDETTPTEVTASPGGRLVVKIAPPDAGGSSLNRYSSFNVGKDGVDLDNAASGSRIIINEVTGRTSSKIEGKLSVTGQRANVIIANPNGISVDGGSFAGASKVLLTTGVAKAGQLAVGGATVSIGSGGLDTAGAPLDIVSAGIQIDGAVDIGDAAFNPTAGQGIAEYEVDPEGALSVDTRNLGSFQAEPAKITISEGAIINAGTIRIAASGANAEIDQHGKAIASTFQLQADGKIELGGEVSADGAISIAGGDIEIGAAKPAKLSSATSGIRVQSKQGDIALRDVEISAVARSTADFTGLGGVSLEAKRNLIVAPSGSSNAKINVSNDGLALIAGHGIAVNNLNGTVSGKLIVSAGEGTAIRNSSIGADTANLYSADKIQISSSIINSINGASIDGAEVLLVGDRVKSTAISSAHEGVTINARTGDLVVESGVIDANAITAGDATSTAAVSLAANKRILFSSLDKKTLSRIIASTGGVSLQAGQEVVLNDSAVSIGGDFSVNAGGNFVTATTLKGAVTGMETWRSGNSVTGRNIKVRFGYGVPRIADFQTSISASGAVAIAADSWINNAAAIDGSALDARLSGDMVNNSILTGSGEFQRRCFFICSASGWSNVEVVEGRIFSSGAFDIRSAGSVVTEGAIFTASLDMSVKAERFSAQSTMIPMIVIQRLGVPSVFGISDGWVSYGYDGGFVGSYFGRLSIDAQSIRYSGVGAYAGEGYFYSVSPDDVDLPQSAGRIFDYHSGFLSAILE</sequence>
<dbReference type="Proteomes" id="UP000262379">
    <property type="component" value="Unassembled WGS sequence"/>
</dbReference>
<reference evidence="4" key="1">
    <citation type="submission" date="2018-08" db="EMBL/GenBank/DDBJ databases">
        <authorList>
            <person name="Im W.T."/>
        </authorList>
    </citation>
    <scope>NUCLEOTIDE SEQUENCE [LARGE SCALE GENOMIC DNA]</scope>
    <source>
        <strain evidence="4">LA-28</strain>
    </source>
</reference>
<dbReference type="InterPro" id="IPR011050">
    <property type="entry name" value="Pectin_lyase_fold/virulence"/>
</dbReference>
<dbReference type="EMBL" id="QURN01000030">
    <property type="protein sequence ID" value="RFC63234.1"/>
    <property type="molecule type" value="Genomic_DNA"/>
</dbReference>
<keyword evidence="1" id="KW-0732">Signal</keyword>
<name>A0A371X2F8_9HYPH</name>
<evidence type="ECO:0000259" key="2">
    <source>
        <dbReference type="SMART" id="SM00912"/>
    </source>
</evidence>
<dbReference type="InterPro" id="IPR008638">
    <property type="entry name" value="FhaB/CdiA-like_TPS"/>
</dbReference>
<keyword evidence="4" id="KW-1185">Reference proteome</keyword>
<dbReference type="SUPFAM" id="SSF51126">
    <property type="entry name" value="Pectin lyase-like"/>
    <property type="match status" value="1"/>
</dbReference>
<dbReference type="AlphaFoldDB" id="A0A371X2F8"/>
<proteinExistence type="predicted"/>
<organism evidence="3 4">
    <name type="scientific">Mesorhizobium denitrificans</name>
    <dbReference type="NCBI Taxonomy" id="2294114"/>
    <lineage>
        <taxon>Bacteria</taxon>
        <taxon>Pseudomonadati</taxon>
        <taxon>Pseudomonadota</taxon>
        <taxon>Alphaproteobacteria</taxon>
        <taxon>Hyphomicrobiales</taxon>
        <taxon>Phyllobacteriaceae</taxon>
        <taxon>Mesorhizobium</taxon>
    </lineage>
</organism>
<feature type="domain" description="Filamentous haemagglutinin FhaB/tRNA nuclease CdiA-like TPS" evidence="2">
    <location>
        <begin position="40"/>
        <end position="141"/>
    </location>
</feature>